<dbReference type="Pfam" id="PF07596">
    <property type="entry name" value="SBP_bac_10"/>
    <property type="match status" value="1"/>
</dbReference>
<evidence type="ECO:0000256" key="4">
    <source>
        <dbReference type="ARBA" id="ARBA00023163"/>
    </source>
</evidence>
<dbReference type="PANTHER" id="PTHR43133:SF51">
    <property type="entry name" value="RNA POLYMERASE SIGMA FACTOR"/>
    <property type="match status" value="1"/>
</dbReference>
<dbReference type="GO" id="GO:0006352">
    <property type="term" value="P:DNA-templated transcription initiation"/>
    <property type="evidence" value="ECO:0007669"/>
    <property type="project" value="InterPro"/>
</dbReference>
<evidence type="ECO:0000259" key="9">
    <source>
        <dbReference type="Pfam" id="PF08281"/>
    </source>
</evidence>
<dbReference type="InterPro" id="IPR036388">
    <property type="entry name" value="WH-like_DNA-bd_sf"/>
</dbReference>
<evidence type="ECO:0000256" key="6">
    <source>
        <dbReference type="SAM" id="MobiDB-lite"/>
    </source>
</evidence>
<sequence length="495" mass="51615">MGTVPIGHATPEGLEDGGRVTDGDLLGRFGDGRGEAAEAAFAALMRRHGPMVLGVCRGILGDVEDAHDACQATFLVLARKAGTVRRGDSAASWLHGVARHVSLRLRAAEARRREHERRTATMREERPALPPETREAIHDEVARLPARFREPVVLCYLEGLTAEEAAGRIGCPRGTILSRLSRARDRLRGRLARRGVAAPAVAALLAGGMVEAAEAGTLEATSRAVLGGKAGAAANAAAEATARALARGVVVARLRAAAAALAVGGAAAFAWWAFRGDSPPAPAPKAVRGPAPAGDEALARMATALRQIGLAIVEQAASIPPPKVPAAEGAPLLSWRVAILPLIGERELYNRFHLDEPWDGPHNRALIPEMPAVFLTTAEETRADGLTHLRAFGGPDSAFARPDGVELREIADGRADTILLVEAGEAVPWTRPDALDPGPPLPPLGRPDGGTFLALFGDGAVRVVRKAAGEDAIRAAVTRSGGEPVRGADLGEVAP</sequence>
<feature type="region of interest" description="Disordered" evidence="6">
    <location>
        <begin position="1"/>
        <end position="20"/>
    </location>
</feature>
<dbReference type="KEGG" id="agv:OJF2_35030"/>
<dbReference type="Gene3D" id="1.10.10.10">
    <property type="entry name" value="Winged helix-like DNA-binding domain superfamily/Winged helix DNA-binding domain"/>
    <property type="match status" value="1"/>
</dbReference>
<dbReference type="OrthoDB" id="285651at2"/>
<dbReference type="InterPro" id="IPR014284">
    <property type="entry name" value="RNA_pol_sigma-70_dom"/>
</dbReference>
<evidence type="ECO:0000256" key="3">
    <source>
        <dbReference type="ARBA" id="ARBA00023082"/>
    </source>
</evidence>
<comment type="similarity">
    <text evidence="1">Belongs to the sigma-70 factor family. ECF subfamily.</text>
</comment>
<dbReference type="Pfam" id="PF08281">
    <property type="entry name" value="Sigma70_r4_2"/>
    <property type="match status" value="1"/>
</dbReference>
<keyword evidence="3" id="KW-0731">Sigma factor</keyword>
<evidence type="ECO:0000256" key="5">
    <source>
        <dbReference type="SAM" id="Coils"/>
    </source>
</evidence>
<dbReference type="Gene3D" id="1.10.1740.10">
    <property type="match status" value="1"/>
</dbReference>
<accession>A0A5B9W2Y3</accession>
<proteinExistence type="inferred from homology"/>
<dbReference type="GO" id="GO:0003677">
    <property type="term" value="F:DNA binding"/>
    <property type="evidence" value="ECO:0007669"/>
    <property type="project" value="InterPro"/>
</dbReference>
<keyword evidence="2" id="KW-0805">Transcription regulation</keyword>
<evidence type="ECO:0000256" key="2">
    <source>
        <dbReference type="ARBA" id="ARBA00023015"/>
    </source>
</evidence>
<dbReference type="SUPFAM" id="SSF88659">
    <property type="entry name" value="Sigma3 and sigma4 domains of RNA polymerase sigma factors"/>
    <property type="match status" value="1"/>
</dbReference>
<keyword evidence="5" id="KW-0175">Coiled coil</keyword>
<dbReference type="InterPro" id="IPR013325">
    <property type="entry name" value="RNA_pol_sigma_r2"/>
</dbReference>
<feature type="coiled-coil region" evidence="5">
    <location>
        <begin position="98"/>
        <end position="125"/>
    </location>
</feature>
<protein>
    <submittedName>
        <fullName evidence="10">ECF RNA polymerase sigma factor SigE</fullName>
    </submittedName>
</protein>
<dbReference type="InterPro" id="IPR039425">
    <property type="entry name" value="RNA_pol_sigma-70-like"/>
</dbReference>
<dbReference type="Proteomes" id="UP000324233">
    <property type="component" value="Chromosome"/>
</dbReference>
<evidence type="ECO:0000259" key="8">
    <source>
        <dbReference type="Pfam" id="PF07596"/>
    </source>
</evidence>
<dbReference type="SUPFAM" id="SSF88946">
    <property type="entry name" value="Sigma2 domain of RNA polymerase sigma factors"/>
    <property type="match status" value="1"/>
</dbReference>
<dbReference type="AlphaFoldDB" id="A0A5B9W2Y3"/>
<reference evidence="10 11" key="1">
    <citation type="submission" date="2019-08" db="EMBL/GenBank/DDBJ databases">
        <title>Deep-cultivation of Planctomycetes and their phenomic and genomic characterization uncovers novel biology.</title>
        <authorList>
            <person name="Wiegand S."/>
            <person name="Jogler M."/>
            <person name="Boedeker C."/>
            <person name="Pinto D."/>
            <person name="Vollmers J."/>
            <person name="Rivas-Marin E."/>
            <person name="Kohn T."/>
            <person name="Peeters S.H."/>
            <person name="Heuer A."/>
            <person name="Rast P."/>
            <person name="Oberbeckmann S."/>
            <person name="Bunk B."/>
            <person name="Jeske O."/>
            <person name="Meyerdierks A."/>
            <person name="Storesund J.E."/>
            <person name="Kallscheuer N."/>
            <person name="Luecker S."/>
            <person name="Lage O.M."/>
            <person name="Pohl T."/>
            <person name="Merkel B.J."/>
            <person name="Hornburger P."/>
            <person name="Mueller R.-W."/>
            <person name="Bruemmer F."/>
            <person name="Labrenz M."/>
            <person name="Spormann A.M."/>
            <person name="Op den Camp H."/>
            <person name="Overmann J."/>
            <person name="Amann R."/>
            <person name="Jetten M.S.M."/>
            <person name="Mascher T."/>
            <person name="Medema M.H."/>
            <person name="Devos D.P."/>
            <person name="Kaster A.-K."/>
            <person name="Ovreas L."/>
            <person name="Rohde M."/>
            <person name="Galperin M.Y."/>
            <person name="Jogler C."/>
        </authorList>
    </citation>
    <scope>NUCLEOTIDE SEQUENCE [LARGE SCALE GENOMIC DNA]</scope>
    <source>
        <strain evidence="10 11">OJF2</strain>
    </source>
</reference>
<dbReference type="InterPro" id="IPR013249">
    <property type="entry name" value="RNA_pol_sigma70_r4_t2"/>
</dbReference>
<evidence type="ECO:0000259" key="7">
    <source>
        <dbReference type="Pfam" id="PF04542"/>
    </source>
</evidence>
<dbReference type="EMBL" id="CP042997">
    <property type="protein sequence ID" value="QEH34958.1"/>
    <property type="molecule type" value="Genomic_DNA"/>
</dbReference>
<feature type="domain" description="DUF1559" evidence="8">
    <location>
        <begin position="305"/>
        <end position="366"/>
    </location>
</feature>
<evidence type="ECO:0000256" key="1">
    <source>
        <dbReference type="ARBA" id="ARBA00010641"/>
    </source>
</evidence>
<evidence type="ECO:0000313" key="10">
    <source>
        <dbReference type="EMBL" id="QEH34958.1"/>
    </source>
</evidence>
<dbReference type="NCBIfam" id="TIGR02937">
    <property type="entry name" value="sigma70-ECF"/>
    <property type="match status" value="1"/>
</dbReference>
<gene>
    <name evidence="10" type="primary">sigE_29</name>
    <name evidence="10" type="ORF">OJF2_35030</name>
</gene>
<keyword evidence="4" id="KW-0804">Transcription</keyword>
<evidence type="ECO:0000313" key="11">
    <source>
        <dbReference type="Proteomes" id="UP000324233"/>
    </source>
</evidence>
<name>A0A5B9W2Y3_9BACT</name>
<dbReference type="InterPro" id="IPR013324">
    <property type="entry name" value="RNA_pol_sigma_r3/r4-like"/>
</dbReference>
<dbReference type="Pfam" id="PF04542">
    <property type="entry name" value="Sigma70_r2"/>
    <property type="match status" value="1"/>
</dbReference>
<dbReference type="PANTHER" id="PTHR43133">
    <property type="entry name" value="RNA POLYMERASE ECF-TYPE SIGMA FACTO"/>
    <property type="match status" value="1"/>
</dbReference>
<feature type="domain" description="RNA polymerase sigma factor 70 region 4 type 2" evidence="9">
    <location>
        <begin position="134"/>
        <end position="187"/>
    </location>
</feature>
<dbReference type="CDD" id="cd06171">
    <property type="entry name" value="Sigma70_r4"/>
    <property type="match status" value="1"/>
</dbReference>
<dbReference type="InterPro" id="IPR007627">
    <property type="entry name" value="RNA_pol_sigma70_r2"/>
</dbReference>
<dbReference type="GO" id="GO:0016987">
    <property type="term" value="F:sigma factor activity"/>
    <property type="evidence" value="ECO:0007669"/>
    <property type="project" value="UniProtKB-KW"/>
</dbReference>
<feature type="domain" description="RNA polymerase sigma-70 region 2" evidence="7">
    <location>
        <begin position="44"/>
        <end position="111"/>
    </location>
</feature>
<keyword evidence="11" id="KW-1185">Reference proteome</keyword>
<organism evidence="10 11">
    <name type="scientific">Aquisphaera giovannonii</name>
    <dbReference type="NCBI Taxonomy" id="406548"/>
    <lineage>
        <taxon>Bacteria</taxon>
        <taxon>Pseudomonadati</taxon>
        <taxon>Planctomycetota</taxon>
        <taxon>Planctomycetia</taxon>
        <taxon>Isosphaerales</taxon>
        <taxon>Isosphaeraceae</taxon>
        <taxon>Aquisphaera</taxon>
    </lineage>
</organism>
<dbReference type="InterPro" id="IPR011453">
    <property type="entry name" value="DUF1559"/>
</dbReference>